<evidence type="ECO:0000313" key="4">
    <source>
        <dbReference type="Proteomes" id="UP000782312"/>
    </source>
</evidence>
<dbReference type="GO" id="GO:0016627">
    <property type="term" value="F:oxidoreductase activity, acting on the CH-CH group of donors"/>
    <property type="evidence" value="ECO:0007669"/>
    <property type="project" value="TreeGrafter"/>
</dbReference>
<evidence type="ECO:0000313" key="3">
    <source>
        <dbReference type="EMBL" id="MBI3127920.1"/>
    </source>
</evidence>
<protein>
    <submittedName>
        <fullName evidence="3">Pyridoxamine 5'-phosphate oxidase family protein</fullName>
    </submittedName>
</protein>
<dbReference type="InterPro" id="IPR011576">
    <property type="entry name" value="Pyridox_Oxase_N"/>
</dbReference>
<accession>A0A932HY90</accession>
<dbReference type="AlphaFoldDB" id="A0A932HY90"/>
<dbReference type="Gene3D" id="2.30.110.10">
    <property type="entry name" value="Electron Transport, Fmn-binding Protein, Chain A"/>
    <property type="match status" value="1"/>
</dbReference>
<dbReference type="GO" id="GO:0005829">
    <property type="term" value="C:cytosol"/>
    <property type="evidence" value="ECO:0007669"/>
    <property type="project" value="TreeGrafter"/>
</dbReference>
<feature type="domain" description="Pyridoxamine 5'-phosphate oxidase N-terminal" evidence="2">
    <location>
        <begin position="9"/>
        <end position="135"/>
    </location>
</feature>
<gene>
    <name evidence="3" type="ORF">HYZ11_09975</name>
</gene>
<dbReference type="Pfam" id="PF01243">
    <property type="entry name" value="PNPOx_N"/>
    <property type="match status" value="1"/>
</dbReference>
<evidence type="ECO:0000259" key="2">
    <source>
        <dbReference type="Pfam" id="PF01243"/>
    </source>
</evidence>
<dbReference type="PANTHER" id="PTHR35176:SF6">
    <property type="entry name" value="HEME OXYGENASE HI_0854-RELATED"/>
    <property type="match status" value="1"/>
</dbReference>
<keyword evidence="1" id="KW-0560">Oxidoreductase</keyword>
<dbReference type="InterPro" id="IPR012349">
    <property type="entry name" value="Split_barrel_FMN-bd"/>
</dbReference>
<dbReference type="EMBL" id="JACPUR010000021">
    <property type="protein sequence ID" value="MBI3127920.1"/>
    <property type="molecule type" value="Genomic_DNA"/>
</dbReference>
<dbReference type="Proteomes" id="UP000782312">
    <property type="component" value="Unassembled WGS sequence"/>
</dbReference>
<organism evidence="3 4">
    <name type="scientific">Tectimicrobiota bacterium</name>
    <dbReference type="NCBI Taxonomy" id="2528274"/>
    <lineage>
        <taxon>Bacteria</taxon>
        <taxon>Pseudomonadati</taxon>
        <taxon>Nitrospinota/Tectimicrobiota group</taxon>
        <taxon>Candidatus Tectimicrobiota</taxon>
    </lineage>
</organism>
<dbReference type="PANTHER" id="PTHR35176">
    <property type="entry name" value="HEME OXYGENASE HI_0854-RELATED"/>
    <property type="match status" value="1"/>
</dbReference>
<evidence type="ECO:0000256" key="1">
    <source>
        <dbReference type="ARBA" id="ARBA00023002"/>
    </source>
</evidence>
<reference evidence="3" key="1">
    <citation type="submission" date="2020-07" db="EMBL/GenBank/DDBJ databases">
        <title>Huge and variable diversity of episymbiotic CPR bacteria and DPANN archaea in groundwater ecosystems.</title>
        <authorList>
            <person name="He C.Y."/>
            <person name="Keren R."/>
            <person name="Whittaker M."/>
            <person name="Farag I.F."/>
            <person name="Doudna J."/>
            <person name="Cate J.H.D."/>
            <person name="Banfield J.F."/>
        </authorList>
    </citation>
    <scope>NUCLEOTIDE SEQUENCE</scope>
    <source>
        <strain evidence="3">NC_groundwater_763_Ag_S-0.2um_68_21</strain>
    </source>
</reference>
<proteinExistence type="predicted"/>
<sequence length="151" mass="17293">MSDKAFIDRFLTEEVRMCRFSVTRKDGGQLIRPIWYIWENGKFLISTKTSGVHTRIVRRNPKISVCVDKDTRPYAAVVCEGEVELVEGVGKDHELIGRCARRYLPPEMAEKFMAGPVAQVDRVRFIVHPRRWTIWNQGANPPFGARAGVYA</sequence>
<dbReference type="SUPFAM" id="SSF50475">
    <property type="entry name" value="FMN-binding split barrel"/>
    <property type="match status" value="1"/>
</dbReference>
<dbReference type="GO" id="GO:0070967">
    <property type="term" value="F:coenzyme F420 binding"/>
    <property type="evidence" value="ECO:0007669"/>
    <property type="project" value="TreeGrafter"/>
</dbReference>
<name>A0A932HY90_UNCTE</name>
<dbReference type="InterPro" id="IPR052019">
    <property type="entry name" value="F420H2_bilvrd_red/Heme_oxyg"/>
</dbReference>
<comment type="caution">
    <text evidence="3">The sequence shown here is derived from an EMBL/GenBank/DDBJ whole genome shotgun (WGS) entry which is preliminary data.</text>
</comment>